<comment type="caution">
    <text evidence="1">The sequence shown here is derived from an EMBL/GenBank/DDBJ whole genome shotgun (WGS) entry which is preliminary data.</text>
</comment>
<dbReference type="EMBL" id="JABEMA010000054">
    <property type="protein sequence ID" value="NNH22615.1"/>
    <property type="molecule type" value="Genomic_DNA"/>
</dbReference>
<dbReference type="AlphaFoldDB" id="A0A849BML4"/>
<organism evidence="1 2">
    <name type="scientific">Pseudokineococcus marinus</name>
    <dbReference type="NCBI Taxonomy" id="351215"/>
    <lineage>
        <taxon>Bacteria</taxon>
        <taxon>Bacillati</taxon>
        <taxon>Actinomycetota</taxon>
        <taxon>Actinomycetes</taxon>
        <taxon>Kineosporiales</taxon>
        <taxon>Kineosporiaceae</taxon>
        <taxon>Pseudokineococcus</taxon>
    </lineage>
</organism>
<name>A0A849BML4_9ACTN</name>
<reference evidence="1 2" key="1">
    <citation type="submission" date="2020-05" db="EMBL/GenBank/DDBJ databases">
        <title>MicrobeNet Type strains.</title>
        <authorList>
            <person name="Nicholson A.C."/>
        </authorList>
    </citation>
    <scope>NUCLEOTIDE SEQUENCE [LARGE SCALE GENOMIC DNA]</scope>
    <source>
        <strain evidence="1 2">JCM 14547</strain>
    </source>
</reference>
<proteinExistence type="predicted"/>
<protein>
    <submittedName>
        <fullName evidence="1">Uncharacterized protein</fullName>
    </submittedName>
</protein>
<gene>
    <name evidence="1" type="ORF">HLB09_05800</name>
</gene>
<dbReference type="Proteomes" id="UP000555552">
    <property type="component" value="Unassembled WGS sequence"/>
</dbReference>
<evidence type="ECO:0000313" key="1">
    <source>
        <dbReference type="EMBL" id="NNH22615.1"/>
    </source>
</evidence>
<sequence>MWTVGGGIQAYRELGVFDRFYASVWRTADGIVDEQTRALVAQTRLWQFRRRSAIKRAVAREGWELLTGEEQAVGRDIDLRALGWTVVCAGGGITTAAAAATAVAG</sequence>
<evidence type="ECO:0000313" key="2">
    <source>
        <dbReference type="Proteomes" id="UP000555552"/>
    </source>
</evidence>
<accession>A0A849BML4</accession>
<keyword evidence="2" id="KW-1185">Reference proteome</keyword>